<feature type="transmembrane region" description="Helical" evidence="6">
    <location>
        <begin position="167"/>
        <end position="190"/>
    </location>
</feature>
<dbReference type="NCBIfam" id="TIGR00360">
    <property type="entry name" value="ComEC_N-term"/>
    <property type="match status" value="1"/>
</dbReference>
<evidence type="ECO:0000256" key="2">
    <source>
        <dbReference type="ARBA" id="ARBA00022475"/>
    </source>
</evidence>
<sequence>MHKIKEYKKEFFLILFLIICFIFNTIFDYFSYKNFKSENIFETETKIINIYEKDDYDILRLKTKSFEFFSSINKNEDLNKIDSLIVAIDTRKVDFIDYLKGFYTKIIYFDKVFDAKSDSYIKEKILENIKQNHTNSQIIELFNTLFLAIPANKELRTIFINLSISHIIALSGFHLVVLSFVIYWILYFPYSYFHTKYFPYRNIRYDILIITISILFYYLILTDIVPSLLRAFVLFCLGIFLLRSNIKIVSFMTLLFTFLIVIAFFPRYLFSIGFWFSTSAVFYIYLFVQYFKKLKKWQMLIFFNTWMFLIFNPIVHYFFYQTALEQFYSILLTIAFTVFYPFEIVAHIFNFAEYFDWILIYLFNFRFEVYDTVTPLWFFLLYIIVSFASINSKKAFYILNFLMIGFNFYIYFLV</sequence>
<feature type="transmembrane region" description="Helical" evidence="6">
    <location>
        <begin position="369"/>
        <end position="390"/>
    </location>
</feature>
<keyword evidence="4 6" id="KW-1133">Transmembrane helix</keyword>
<feature type="transmembrane region" description="Helical" evidence="6">
    <location>
        <begin position="202"/>
        <end position="221"/>
    </location>
</feature>
<dbReference type="AlphaFoldDB" id="A0A5C2HIE0"/>
<evidence type="ECO:0000256" key="3">
    <source>
        <dbReference type="ARBA" id="ARBA00022692"/>
    </source>
</evidence>
<dbReference type="PANTHER" id="PTHR30619:SF7">
    <property type="entry name" value="BETA-LACTAMASE DOMAIN PROTEIN"/>
    <property type="match status" value="1"/>
</dbReference>
<feature type="transmembrane region" description="Helical" evidence="6">
    <location>
        <begin position="12"/>
        <end position="32"/>
    </location>
</feature>
<keyword evidence="5 6" id="KW-0472">Membrane</keyword>
<gene>
    <name evidence="8" type="ORF">APORC_0948</name>
</gene>
<evidence type="ECO:0000256" key="6">
    <source>
        <dbReference type="SAM" id="Phobius"/>
    </source>
</evidence>
<dbReference type="RefSeq" id="WP_066387154.1">
    <property type="nucleotide sequence ID" value="NZ_CP036246.2"/>
</dbReference>
<proteinExistence type="predicted"/>
<evidence type="ECO:0000313" key="9">
    <source>
        <dbReference type="Proteomes" id="UP000322644"/>
    </source>
</evidence>
<name>A0A5C2HIE0_9BACT</name>
<dbReference type="PANTHER" id="PTHR30619">
    <property type="entry name" value="DNA INTERNALIZATION/COMPETENCE PROTEIN COMEC/REC2"/>
    <property type="match status" value="1"/>
</dbReference>
<feature type="transmembrane region" description="Helical" evidence="6">
    <location>
        <begin position="272"/>
        <end position="288"/>
    </location>
</feature>
<evidence type="ECO:0000256" key="5">
    <source>
        <dbReference type="ARBA" id="ARBA00023136"/>
    </source>
</evidence>
<keyword evidence="2" id="KW-1003">Cell membrane</keyword>
<feature type="transmembrane region" description="Helical" evidence="6">
    <location>
        <begin position="300"/>
        <end position="320"/>
    </location>
</feature>
<dbReference type="KEGG" id="apoc:APORC_0948"/>
<evidence type="ECO:0000256" key="4">
    <source>
        <dbReference type="ARBA" id="ARBA00022989"/>
    </source>
</evidence>
<dbReference type="GO" id="GO:0005886">
    <property type="term" value="C:plasma membrane"/>
    <property type="evidence" value="ECO:0007669"/>
    <property type="project" value="UniProtKB-SubCell"/>
</dbReference>
<evidence type="ECO:0000256" key="1">
    <source>
        <dbReference type="ARBA" id="ARBA00004651"/>
    </source>
</evidence>
<feature type="transmembrane region" description="Helical" evidence="6">
    <location>
        <begin position="326"/>
        <end position="349"/>
    </location>
</feature>
<reference evidence="8 9" key="1">
    <citation type="submission" date="2019-09" db="EMBL/GenBank/DDBJ databases">
        <title>Complete genome sequencing of four Arcobacter species reveals a diverse suite of mobile elements.</title>
        <authorList>
            <person name="Miller W.G."/>
            <person name="Yee E."/>
            <person name="Bono J.L."/>
        </authorList>
    </citation>
    <scope>NUCLEOTIDE SEQUENCE [LARGE SCALE GENOMIC DNA]</scope>
    <source>
        <strain evidence="8 9">CCUG 56899</strain>
    </source>
</reference>
<evidence type="ECO:0000259" key="7">
    <source>
        <dbReference type="Pfam" id="PF03772"/>
    </source>
</evidence>
<feature type="domain" description="ComEC/Rec2-related protein" evidence="7">
    <location>
        <begin position="153"/>
        <end position="403"/>
    </location>
</feature>
<protein>
    <submittedName>
        <fullName evidence="8">Competence protein, ComEC family</fullName>
    </submittedName>
</protein>
<reference evidence="8 9" key="2">
    <citation type="submission" date="2019-09" db="EMBL/GenBank/DDBJ databases">
        <title>Taxonomic note: a critical rebuttal of the proposed division of the genus Arcobacter into six genera, emended descriptions of Arcobacter anaerophilus and the genus Arcobacter, and an assessment of genus-level boundaries for Epsilonproteobacteria using in silico genomic comparator tools.</title>
        <authorList>
            <person name="On S.L.W."/>
            <person name="Miller W.G."/>
            <person name="Biggs P."/>
            <person name="Cornelius A."/>
            <person name="Vandamme P."/>
        </authorList>
    </citation>
    <scope>NUCLEOTIDE SEQUENCE [LARGE SCALE GENOMIC DNA]</scope>
    <source>
        <strain evidence="8 9">CCUG 56899</strain>
    </source>
</reference>
<dbReference type="InterPro" id="IPR004477">
    <property type="entry name" value="ComEC_N"/>
</dbReference>
<dbReference type="Pfam" id="PF03772">
    <property type="entry name" value="Competence"/>
    <property type="match status" value="1"/>
</dbReference>
<dbReference type="EMBL" id="CP036246">
    <property type="protein sequence ID" value="QEP40550.1"/>
    <property type="molecule type" value="Genomic_DNA"/>
</dbReference>
<keyword evidence="3 6" id="KW-0812">Transmembrane</keyword>
<dbReference type="InterPro" id="IPR052159">
    <property type="entry name" value="Competence_DNA_uptake"/>
</dbReference>
<accession>A0A5C2HIE0</accession>
<feature type="transmembrane region" description="Helical" evidence="6">
    <location>
        <begin position="396"/>
        <end position="413"/>
    </location>
</feature>
<feature type="transmembrane region" description="Helical" evidence="6">
    <location>
        <begin position="249"/>
        <end position="266"/>
    </location>
</feature>
<dbReference type="Proteomes" id="UP000322644">
    <property type="component" value="Chromosome"/>
</dbReference>
<evidence type="ECO:0000313" key="8">
    <source>
        <dbReference type="EMBL" id="QEP40550.1"/>
    </source>
</evidence>
<comment type="subcellular location">
    <subcellularLocation>
        <location evidence="1">Cell membrane</location>
        <topology evidence="1">Multi-pass membrane protein</topology>
    </subcellularLocation>
</comment>
<organism evidence="8 9">
    <name type="scientific">Arcobacter porcinus</name>
    <dbReference type="NCBI Taxonomy" id="1935204"/>
    <lineage>
        <taxon>Bacteria</taxon>
        <taxon>Pseudomonadati</taxon>
        <taxon>Campylobacterota</taxon>
        <taxon>Epsilonproteobacteria</taxon>
        <taxon>Campylobacterales</taxon>
        <taxon>Arcobacteraceae</taxon>
        <taxon>Arcobacter</taxon>
    </lineage>
</organism>